<dbReference type="EMBL" id="BAABUK010000015">
    <property type="protein sequence ID" value="GAA5813117.1"/>
    <property type="molecule type" value="Genomic_DNA"/>
</dbReference>
<sequence length="1015" mass="118375">MNSLLNSSFTVKDFDNVVQAFYEGDNDARTKAQTILTEFQNYTDSWQLVDQILEQSSSIQAKFIALGVLEDFIIVRWNTLPMDQRLVMRNYIVKHIIELSSNESTLRSQRIYINKLDLVLVQILKKDWPQYWPSFIQEIVDSSLVNTSLCENNMKILKLLSEEVFDFSIDHMTMAKMQKLKKQMVNEFGSIFDLCKNVLSTPSTNIHLINATLETLLKFISWIPIQFVYQQDLIQILESNASLSGSPIQRNLSLQCFTEIISLDRVDQQYNDIILNIYAIVTKEMTRIIPSHVDVAQLYNTCSNEDQNFIEALAIFLTTFLSRYQSLVESIPGGQSSMHQTLQYLLKISYIQEREVWRICLECWAKLTYDIVQDMNHNQSTPYQDVLHQLGIVLIENMVRPDDAFVVENDNGEITRSFIRQSDTTVLSKSSRDVFSLLTQLYPVYIQTLIQEKLSHILTSADWHWDELFRICWAIGAISGTVSEQQENQFLESIVAKDLVELLQKQESYQRNENYEEWVVASCLLYIAGQYTRFLKSHWDFLWFLLQKIFTFMQHGQSPIREMACDSFLKITQGCRQEFIVSHQNNPSVFQTLLNDLGNITRFFDSNQACIFYKAMGTILSELPADEQHSSLVVLMTIPNEIIIGALQPTMSPSALKSIINALKINVTTCEPVGPIFRKQLQTITPVLIQCYQISSQQPQEQLYKRIRQLILELFETFVLSNECLELQDQNMISQLIQFILLDYKSTVQAQNREPQVLSLLTCMFEKMQDPIWPDLLKETIEIEFFSTLPMITSNFVDYPEFRHEFYRLLRVLNRRCFIELFQSSELFQLVIDSIMWGTKHTIREISQIALQTCLDMINTAAQHEDEDVSSQFFERYYVRILRDILEVLVDPDCRNGFNYQSQVLSRLFELVQEGEIYTRLFNPDQVTNPLMSNIEFLQQYTLELLCTAFPLLQKNQIEVLVMGMFEYSGDLQRFQNDIRDFLIDIREVDEASVGQQRVQEEINAELELLRDVQK</sequence>
<dbReference type="InterPro" id="IPR014877">
    <property type="entry name" value="XPO1_C_dom"/>
</dbReference>
<dbReference type="Pfam" id="PF18784">
    <property type="entry name" value="CRM1_repeat_2"/>
    <property type="match status" value="1"/>
</dbReference>
<evidence type="ECO:0000256" key="5">
    <source>
        <dbReference type="ARBA" id="ARBA00023242"/>
    </source>
</evidence>
<organism evidence="7 8">
    <name type="scientific">Mucor flavus</name>
    <dbReference type="NCBI Taxonomy" id="439312"/>
    <lineage>
        <taxon>Eukaryota</taxon>
        <taxon>Fungi</taxon>
        <taxon>Fungi incertae sedis</taxon>
        <taxon>Mucoromycota</taxon>
        <taxon>Mucoromycotina</taxon>
        <taxon>Mucoromycetes</taxon>
        <taxon>Mucorales</taxon>
        <taxon>Mucorineae</taxon>
        <taxon>Mucoraceae</taxon>
        <taxon>Mucor</taxon>
    </lineage>
</organism>
<dbReference type="SMART" id="SM01102">
    <property type="entry name" value="CRM1_C"/>
    <property type="match status" value="1"/>
</dbReference>
<evidence type="ECO:0000256" key="2">
    <source>
        <dbReference type="ARBA" id="ARBA00009466"/>
    </source>
</evidence>
<evidence type="ECO:0000313" key="8">
    <source>
        <dbReference type="Proteomes" id="UP001473302"/>
    </source>
</evidence>
<evidence type="ECO:0000256" key="4">
    <source>
        <dbReference type="ARBA" id="ARBA00022927"/>
    </source>
</evidence>
<dbReference type="Proteomes" id="UP001473302">
    <property type="component" value="Unassembled WGS sequence"/>
</dbReference>
<feature type="domain" description="Importin N-terminal" evidence="6">
    <location>
        <begin position="32"/>
        <end position="98"/>
    </location>
</feature>
<dbReference type="PANTHER" id="PTHR11223:SF2">
    <property type="entry name" value="EXPORTIN-1"/>
    <property type="match status" value="1"/>
</dbReference>
<dbReference type="Pfam" id="PF08389">
    <property type="entry name" value="Xpo1"/>
    <property type="match status" value="1"/>
</dbReference>
<gene>
    <name evidence="7" type="ORF">MFLAVUS_006586</name>
</gene>
<evidence type="ECO:0000256" key="1">
    <source>
        <dbReference type="ARBA" id="ARBA00004123"/>
    </source>
</evidence>
<dbReference type="Gene3D" id="1.25.10.10">
    <property type="entry name" value="Leucine-rich Repeat Variant"/>
    <property type="match status" value="1"/>
</dbReference>
<keyword evidence="4" id="KW-0653">Protein transport</keyword>
<dbReference type="InterPro" id="IPR041235">
    <property type="entry name" value="Exp1_repeat_2"/>
</dbReference>
<dbReference type="InterPro" id="IPR001494">
    <property type="entry name" value="Importin-beta_N"/>
</dbReference>
<dbReference type="InterPro" id="IPR041123">
    <property type="entry name" value="CRM1_repeat"/>
</dbReference>
<proteinExistence type="inferred from homology"/>
<keyword evidence="3" id="KW-0813">Transport</keyword>
<name>A0ABP9Z1Y2_9FUNG</name>
<comment type="subcellular location">
    <subcellularLocation>
        <location evidence="1">Nucleus</location>
    </subcellularLocation>
</comment>
<dbReference type="InterPro" id="IPR013598">
    <property type="entry name" value="Exportin-1/Importin-b-like"/>
</dbReference>
<dbReference type="Pfam" id="PF18777">
    <property type="entry name" value="CRM1_repeat"/>
    <property type="match status" value="1"/>
</dbReference>
<dbReference type="Pfam" id="PF08767">
    <property type="entry name" value="CRM1_C"/>
    <property type="match status" value="1"/>
</dbReference>
<protein>
    <recommendedName>
        <fullName evidence="6">Importin N-terminal domain-containing protein</fullName>
    </recommendedName>
</protein>
<accession>A0ABP9Z1Y2</accession>
<dbReference type="InterPro" id="IPR016024">
    <property type="entry name" value="ARM-type_fold"/>
</dbReference>
<dbReference type="PROSITE" id="PS50166">
    <property type="entry name" value="IMPORTIN_B_NT"/>
    <property type="match status" value="1"/>
</dbReference>
<dbReference type="InterPro" id="IPR011989">
    <property type="entry name" value="ARM-like"/>
</dbReference>
<dbReference type="Pfam" id="PF18787">
    <property type="entry name" value="CRM1_repeat_3"/>
    <property type="match status" value="1"/>
</dbReference>
<reference evidence="7 8" key="1">
    <citation type="submission" date="2024-04" db="EMBL/GenBank/DDBJ databases">
        <title>genome sequences of Mucor flavus KT1a and Helicostylum pulchrum KT1b strains isolated from the surface of a dry-aged beef.</title>
        <authorList>
            <person name="Toyotome T."/>
            <person name="Hosono M."/>
            <person name="Torimaru M."/>
            <person name="Fukuda K."/>
            <person name="Mikami N."/>
        </authorList>
    </citation>
    <scope>NUCLEOTIDE SEQUENCE [LARGE SCALE GENOMIC DNA]</scope>
    <source>
        <strain evidence="7 8">KT1a</strain>
    </source>
</reference>
<dbReference type="InterPro" id="IPR045065">
    <property type="entry name" value="XPO1/5"/>
</dbReference>
<keyword evidence="8" id="KW-1185">Reference proteome</keyword>
<evidence type="ECO:0000313" key="7">
    <source>
        <dbReference type="EMBL" id="GAA5813117.1"/>
    </source>
</evidence>
<comment type="similarity">
    <text evidence="2">Belongs to the exportin family.</text>
</comment>
<dbReference type="Pfam" id="PF03810">
    <property type="entry name" value="IBN_N"/>
    <property type="match status" value="1"/>
</dbReference>
<dbReference type="SUPFAM" id="SSF48371">
    <property type="entry name" value="ARM repeat"/>
    <property type="match status" value="1"/>
</dbReference>
<dbReference type="SMART" id="SM00913">
    <property type="entry name" value="IBN_N"/>
    <property type="match status" value="1"/>
</dbReference>
<keyword evidence="5" id="KW-0539">Nucleus</keyword>
<comment type="caution">
    <text evidence="7">The sequence shown here is derived from an EMBL/GenBank/DDBJ whole genome shotgun (WGS) entry which is preliminary data.</text>
</comment>
<dbReference type="PANTHER" id="PTHR11223">
    <property type="entry name" value="EXPORTIN 1/5"/>
    <property type="match status" value="1"/>
</dbReference>
<evidence type="ECO:0000256" key="3">
    <source>
        <dbReference type="ARBA" id="ARBA00022448"/>
    </source>
</evidence>
<dbReference type="InterPro" id="IPR040485">
    <property type="entry name" value="XPO1_repeat_3"/>
</dbReference>
<evidence type="ECO:0000259" key="6">
    <source>
        <dbReference type="PROSITE" id="PS50166"/>
    </source>
</evidence>